<sequence length="642" mass="74039">MKRCGDYSEDYIHFIFSQQPPEEVDPFINYVKKVKARFQHDQPEKKIRSLIRIAEDAIMSEAARDGAVAGMPQDFQERIKAILGGYNDLIDGYNSLMPPCHQISLDDVEKKETEESKKSGFLDAMDSLNKPRIECGEDGFEENLNLFKEGSRVLVDVNDFSPKLTEGRPDLLEDVLRFMPPFEAKPLAYHLPDLRSVDLTNSGVDEREKSSPENIEDCETEIVRADESKESGCSLNDEEKEETVADTASKTNGFREATDFVNKLRIKCGADDYEEFLQIFRFYKKGSRNWVDVCDSGLGLTEGHPDLQEEFLRFMAITEAKPLTYRLPDLQSSDLTKSRVDEQQKRTPEKRKVCPKTDQERKFVKANGSGCVSEQIGEGIGFLENVKKSLSCEVSYKKFLKLFFAYSKGKVERAELEDMVSSLIGNYPDLMGEFLQFWKNYESLGALEVRGCKEKDKRRERRRNKPIEELDLSTCAKCTPGYLILPEEHRNNTKRHKSQVLNDEVISVSSRLRGNSFKNRRLNQYENNLFECEDEQFELNMLLEWFKSADIYAEELGGVTVQNEERNGSPVSFQRCIERLYGDQGVEVLDIFHKDTQHALPILRTRLQQKIAELTEYRDSLRSSWIEVYARNYHKSLGLRHC</sequence>
<dbReference type="OrthoDB" id="824063at2759"/>
<dbReference type="STRING" id="3694.A0A2K1X3Q0"/>
<dbReference type="InParanoid" id="A0A2K1X3Q0"/>
<evidence type="ECO:0000256" key="3">
    <source>
        <dbReference type="ARBA" id="ARBA00023242"/>
    </source>
</evidence>
<proteinExistence type="predicted"/>
<dbReference type="Proteomes" id="UP000006729">
    <property type="component" value="Chromosome 17"/>
</dbReference>
<dbReference type="InterPro" id="IPR036600">
    <property type="entry name" value="PAH_sf"/>
</dbReference>
<organism evidence="6 7">
    <name type="scientific">Populus trichocarpa</name>
    <name type="common">Western balsam poplar</name>
    <name type="synonym">Populus balsamifera subsp. trichocarpa</name>
    <dbReference type="NCBI Taxonomy" id="3694"/>
    <lineage>
        <taxon>Eukaryota</taxon>
        <taxon>Viridiplantae</taxon>
        <taxon>Streptophyta</taxon>
        <taxon>Embryophyta</taxon>
        <taxon>Tracheophyta</taxon>
        <taxon>Spermatophyta</taxon>
        <taxon>Magnoliopsida</taxon>
        <taxon>eudicotyledons</taxon>
        <taxon>Gunneridae</taxon>
        <taxon>Pentapetalae</taxon>
        <taxon>rosids</taxon>
        <taxon>fabids</taxon>
        <taxon>Malpighiales</taxon>
        <taxon>Salicaceae</taxon>
        <taxon>Saliceae</taxon>
        <taxon>Populus</taxon>
    </lineage>
</organism>
<evidence type="ECO:0000313" key="7">
    <source>
        <dbReference type="Proteomes" id="UP000006729"/>
    </source>
</evidence>
<dbReference type="GO" id="GO:0000118">
    <property type="term" value="C:histone deacetylase complex"/>
    <property type="evidence" value="ECO:0000318"/>
    <property type="project" value="GO_Central"/>
</dbReference>
<gene>
    <name evidence="6" type="ORF">POPTR_017G056500</name>
</gene>
<comment type="subcellular location">
    <subcellularLocation>
        <location evidence="1 4">Nucleus</location>
    </subcellularLocation>
</comment>
<keyword evidence="3 4" id="KW-0539">Nucleus</keyword>
<evidence type="ECO:0000313" key="6">
    <source>
        <dbReference type="EMBL" id="PNS95404.1"/>
    </source>
</evidence>
<dbReference type="InterPro" id="IPR003822">
    <property type="entry name" value="PAH"/>
</dbReference>
<dbReference type="PROSITE" id="PS51477">
    <property type="entry name" value="PAH"/>
    <property type="match status" value="2"/>
</dbReference>
<dbReference type="EMBL" id="CM009306">
    <property type="protein sequence ID" value="PNS95404.1"/>
    <property type="molecule type" value="Genomic_DNA"/>
</dbReference>
<keyword evidence="2" id="KW-0678">Repressor</keyword>
<keyword evidence="7" id="KW-1185">Reference proteome</keyword>
<dbReference type="InterPro" id="IPR013194">
    <property type="entry name" value="HDAC_interact_dom"/>
</dbReference>
<accession>A0A2K1X3Q0</accession>
<dbReference type="Pfam" id="PF08295">
    <property type="entry name" value="Sin3_corepress"/>
    <property type="match status" value="1"/>
</dbReference>
<name>A0A2K1X3Q0_POPTR</name>
<dbReference type="InterPro" id="IPR039774">
    <property type="entry name" value="Sin3-like"/>
</dbReference>
<protein>
    <recommendedName>
        <fullName evidence="5">Histone deacetylase interacting domain-containing protein</fullName>
    </recommendedName>
</protein>
<dbReference type="AlphaFoldDB" id="A0A2K1X3Q0"/>
<reference evidence="6 7" key="1">
    <citation type="journal article" date="2006" name="Science">
        <title>The genome of black cottonwood, Populus trichocarpa (Torr. &amp; Gray).</title>
        <authorList>
            <person name="Tuskan G.A."/>
            <person name="Difazio S."/>
            <person name="Jansson S."/>
            <person name="Bohlmann J."/>
            <person name="Grigoriev I."/>
            <person name="Hellsten U."/>
            <person name="Putnam N."/>
            <person name="Ralph S."/>
            <person name="Rombauts S."/>
            <person name="Salamov A."/>
            <person name="Schein J."/>
            <person name="Sterck L."/>
            <person name="Aerts A."/>
            <person name="Bhalerao R.R."/>
            <person name="Bhalerao R.P."/>
            <person name="Blaudez D."/>
            <person name="Boerjan W."/>
            <person name="Brun A."/>
            <person name="Brunner A."/>
            <person name="Busov V."/>
            <person name="Campbell M."/>
            <person name="Carlson J."/>
            <person name="Chalot M."/>
            <person name="Chapman J."/>
            <person name="Chen G.L."/>
            <person name="Cooper D."/>
            <person name="Coutinho P.M."/>
            <person name="Couturier J."/>
            <person name="Covert S."/>
            <person name="Cronk Q."/>
            <person name="Cunningham R."/>
            <person name="Davis J."/>
            <person name="Degroeve S."/>
            <person name="Dejardin A."/>
            <person name="Depamphilis C."/>
            <person name="Detter J."/>
            <person name="Dirks B."/>
            <person name="Dubchak I."/>
            <person name="Duplessis S."/>
            <person name="Ehlting J."/>
            <person name="Ellis B."/>
            <person name="Gendler K."/>
            <person name="Goodstein D."/>
            <person name="Gribskov M."/>
            <person name="Grimwood J."/>
            <person name="Groover A."/>
            <person name="Gunter L."/>
            <person name="Hamberger B."/>
            <person name="Heinze B."/>
            <person name="Helariutta Y."/>
            <person name="Henrissat B."/>
            <person name="Holligan D."/>
            <person name="Holt R."/>
            <person name="Huang W."/>
            <person name="Islam-Faridi N."/>
            <person name="Jones S."/>
            <person name="Jones-Rhoades M."/>
            <person name="Jorgensen R."/>
            <person name="Joshi C."/>
            <person name="Kangasjarvi J."/>
            <person name="Karlsson J."/>
            <person name="Kelleher C."/>
            <person name="Kirkpatrick R."/>
            <person name="Kirst M."/>
            <person name="Kohler A."/>
            <person name="Kalluri U."/>
            <person name="Larimer F."/>
            <person name="Leebens-Mack J."/>
            <person name="Leple J.C."/>
            <person name="Locascio P."/>
            <person name="Lou Y."/>
            <person name="Lucas S."/>
            <person name="Martin F."/>
            <person name="Montanini B."/>
            <person name="Napoli C."/>
            <person name="Nelson D.R."/>
            <person name="Nelson C."/>
            <person name="Nieminen K."/>
            <person name="Nilsson O."/>
            <person name="Pereda V."/>
            <person name="Peter G."/>
            <person name="Philippe R."/>
            <person name="Pilate G."/>
            <person name="Poliakov A."/>
            <person name="Razumovskaya J."/>
            <person name="Richardson P."/>
            <person name="Rinaldi C."/>
            <person name="Ritland K."/>
            <person name="Rouze P."/>
            <person name="Ryaboy D."/>
            <person name="Schmutz J."/>
            <person name="Schrader J."/>
            <person name="Segerman B."/>
            <person name="Shin H."/>
            <person name="Siddiqui A."/>
            <person name="Sterky F."/>
            <person name="Terry A."/>
            <person name="Tsai C.J."/>
            <person name="Uberbacher E."/>
            <person name="Unneberg P."/>
            <person name="Vahala J."/>
            <person name="Wall K."/>
            <person name="Wessler S."/>
            <person name="Yang G."/>
            <person name="Yin T."/>
            <person name="Douglas C."/>
            <person name="Marra M."/>
            <person name="Sandberg G."/>
            <person name="Van de Peer Y."/>
            <person name="Rokhsar D."/>
        </authorList>
    </citation>
    <scope>NUCLEOTIDE SEQUENCE [LARGE SCALE GENOMIC DNA]</scope>
    <source>
        <strain evidence="7">cv. Nisqually</strain>
    </source>
</reference>
<dbReference type="GO" id="GO:0000785">
    <property type="term" value="C:chromatin"/>
    <property type="evidence" value="ECO:0000318"/>
    <property type="project" value="GO_Central"/>
</dbReference>
<dbReference type="SMART" id="SM00761">
    <property type="entry name" value="HDAC_interact"/>
    <property type="match status" value="1"/>
</dbReference>
<dbReference type="GO" id="GO:0000122">
    <property type="term" value="P:negative regulation of transcription by RNA polymerase II"/>
    <property type="evidence" value="ECO:0000318"/>
    <property type="project" value="GO_Central"/>
</dbReference>
<evidence type="ECO:0000256" key="2">
    <source>
        <dbReference type="ARBA" id="ARBA00022491"/>
    </source>
</evidence>
<dbReference type="GO" id="GO:0003714">
    <property type="term" value="F:transcription corepressor activity"/>
    <property type="evidence" value="ECO:0000318"/>
    <property type="project" value="GO_Central"/>
</dbReference>
<dbReference type="SUPFAM" id="SSF47762">
    <property type="entry name" value="PAH2 domain"/>
    <property type="match status" value="3"/>
</dbReference>
<evidence type="ECO:0000256" key="4">
    <source>
        <dbReference type="PROSITE-ProRule" id="PRU00810"/>
    </source>
</evidence>
<dbReference type="Gene3D" id="1.20.1160.11">
    <property type="entry name" value="Paired amphipathic helix"/>
    <property type="match status" value="3"/>
</dbReference>
<dbReference type="PANTHER" id="PTHR12346:SF8">
    <property type="entry name" value="PAIRED AMPHIPATHIC HELIX PROTEIN SIN3-LIKE 2"/>
    <property type="match status" value="1"/>
</dbReference>
<dbReference type="PANTHER" id="PTHR12346">
    <property type="entry name" value="SIN3B-RELATED"/>
    <property type="match status" value="1"/>
</dbReference>
<evidence type="ECO:0000256" key="1">
    <source>
        <dbReference type="ARBA" id="ARBA00004123"/>
    </source>
</evidence>
<evidence type="ECO:0000259" key="5">
    <source>
        <dbReference type="SMART" id="SM00761"/>
    </source>
</evidence>
<dbReference type="Pfam" id="PF02671">
    <property type="entry name" value="PAH"/>
    <property type="match status" value="2"/>
</dbReference>
<feature type="domain" description="Histone deacetylase interacting" evidence="5">
    <location>
        <begin position="474"/>
        <end position="570"/>
    </location>
</feature>